<organism evidence="1 2">
    <name type="scientific">Methyloceanibacter marginalis</name>
    <dbReference type="NCBI Taxonomy" id="1774971"/>
    <lineage>
        <taxon>Bacteria</taxon>
        <taxon>Pseudomonadati</taxon>
        <taxon>Pseudomonadota</taxon>
        <taxon>Alphaproteobacteria</taxon>
        <taxon>Hyphomicrobiales</taxon>
        <taxon>Hyphomicrobiaceae</taxon>
        <taxon>Methyloceanibacter</taxon>
    </lineage>
</organism>
<dbReference type="AlphaFoldDB" id="A0A1E3W1A9"/>
<gene>
    <name evidence="1" type="ORF">AUC71_03575</name>
</gene>
<keyword evidence="2" id="KW-1185">Reference proteome</keyword>
<dbReference type="Gene3D" id="3.40.50.150">
    <property type="entry name" value="Vaccinia Virus protein VP39"/>
    <property type="match status" value="1"/>
</dbReference>
<dbReference type="SUPFAM" id="SSF53335">
    <property type="entry name" value="S-adenosyl-L-methionine-dependent methyltransferases"/>
    <property type="match status" value="1"/>
</dbReference>
<sequence>MTGNAVLEFVSRNIEAKDLRCCPQCDSDAHEVLPAYSSGAWQIVACGDCGFVYLRNPPTYERLVDEFAWEKTRDAEVKRRRENRPIRKWLDEKTRWRSNLLRPSASRQLRRMFPPGRVLDVGCGAGRELPEPFVPFGIEISRTLAAQAQDYMGPRGGKAIHAPALEGIRQFDSKHFTGIMLRSFLEHEVEPKALLQEAARVLADNGRIYVRVPNFGSVNRRVSGAQWCGFRYPDHVNYFTTRSLRTMADDCGLSLRLINPMLFVFNDNINAMLVRKA</sequence>
<dbReference type="Pfam" id="PF13489">
    <property type="entry name" value="Methyltransf_23"/>
    <property type="match status" value="1"/>
</dbReference>
<dbReference type="CDD" id="cd02440">
    <property type="entry name" value="AdoMet_MTases"/>
    <property type="match status" value="1"/>
</dbReference>
<dbReference type="InterPro" id="IPR029063">
    <property type="entry name" value="SAM-dependent_MTases_sf"/>
</dbReference>
<proteinExistence type="predicted"/>
<comment type="caution">
    <text evidence="1">The sequence shown here is derived from an EMBL/GenBank/DDBJ whole genome shotgun (WGS) entry which is preliminary data.</text>
</comment>
<name>A0A1E3W1A9_9HYPH</name>
<dbReference type="Proteomes" id="UP000095042">
    <property type="component" value="Unassembled WGS sequence"/>
</dbReference>
<dbReference type="EMBL" id="LPWD01000439">
    <property type="protein sequence ID" value="ODR99570.1"/>
    <property type="molecule type" value="Genomic_DNA"/>
</dbReference>
<protein>
    <recommendedName>
        <fullName evidence="3">Methyltransferase type 11 domain-containing protein</fullName>
    </recommendedName>
</protein>
<accession>A0A1E3W1A9</accession>
<evidence type="ECO:0000313" key="2">
    <source>
        <dbReference type="Proteomes" id="UP000095042"/>
    </source>
</evidence>
<evidence type="ECO:0000313" key="1">
    <source>
        <dbReference type="EMBL" id="ODR99570.1"/>
    </source>
</evidence>
<reference evidence="1 2" key="1">
    <citation type="journal article" date="2016" name="Environ. Microbiol.">
        <title>New Methyloceanibacter diversity from North Sea sediments includes methanotroph containing solely the soluble methane monooxygenase.</title>
        <authorList>
            <person name="Vekeman B."/>
            <person name="Kerckhof F.M."/>
            <person name="Cremers G."/>
            <person name="de Vos P."/>
            <person name="Vandamme P."/>
            <person name="Boon N."/>
            <person name="Op den Camp H.J."/>
            <person name="Heylen K."/>
        </authorList>
    </citation>
    <scope>NUCLEOTIDE SEQUENCE [LARGE SCALE GENOMIC DNA]</scope>
    <source>
        <strain evidence="1 2">R-67177</strain>
    </source>
</reference>
<evidence type="ECO:0008006" key="3">
    <source>
        <dbReference type="Google" id="ProtNLM"/>
    </source>
</evidence>